<dbReference type="InterPro" id="IPR029752">
    <property type="entry name" value="D-isomer_DH_CS1"/>
</dbReference>
<sequence length="320" mass="35567">MKIAVYNCREDEASLFETYGKEYDVELSLSPLPPTPETASLAEGCDAVDIITTPVGRELIDIWHSYGIKAIATRTVGYEHVDYKYAAELGISVSNVSYTPHTVAEYTVMAMLMSIRKMKTILTRYMGQDFSLKDIRGKELCNMTVGVIGTGKIGETVIKNLSGFGCRILAYDIYQKDSVKALAEYCDLDTLYRESDLITLHTPATEETCHMINKKTIHSMKDGVILINMARGVLIETADLIEALESGKISAAALDVVEGESAIYYKDFKYKPVGHHEMAILQAMPNVLMTPHTAFFTDEAVGDMVRYSIEHCVNTVRNGR</sequence>
<dbReference type="InterPro" id="IPR029753">
    <property type="entry name" value="D-isomer_DH_CS"/>
</dbReference>
<evidence type="ECO:0000313" key="8">
    <source>
        <dbReference type="Proteomes" id="UP001300383"/>
    </source>
</evidence>
<dbReference type="InterPro" id="IPR036291">
    <property type="entry name" value="NAD(P)-bd_dom_sf"/>
</dbReference>
<dbReference type="Gene3D" id="3.40.50.720">
    <property type="entry name" value="NAD(P)-binding Rossmann-like Domain"/>
    <property type="match status" value="2"/>
</dbReference>
<dbReference type="SUPFAM" id="SSF51735">
    <property type="entry name" value="NAD(P)-binding Rossmann-fold domains"/>
    <property type="match status" value="1"/>
</dbReference>
<dbReference type="InterPro" id="IPR006139">
    <property type="entry name" value="D-isomer_2_OHA_DH_cat_dom"/>
</dbReference>
<dbReference type="SUPFAM" id="SSF52283">
    <property type="entry name" value="Formate/glycerate dehydrogenase catalytic domain-like"/>
    <property type="match status" value="1"/>
</dbReference>
<dbReference type="InterPro" id="IPR058205">
    <property type="entry name" value="D-LDH-like"/>
</dbReference>
<evidence type="ECO:0000256" key="3">
    <source>
        <dbReference type="ARBA" id="ARBA00023027"/>
    </source>
</evidence>
<name>A0AAP4BCD5_9FIRM</name>
<evidence type="ECO:0000259" key="6">
    <source>
        <dbReference type="Pfam" id="PF02826"/>
    </source>
</evidence>
<evidence type="ECO:0000313" key="7">
    <source>
        <dbReference type="EMBL" id="MDI9242403.1"/>
    </source>
</evidence>
<comment type="caution">
    <text evidence="7">The sequence shown here is derived from an EMBL/GenBank/DDBJ whole genome shotgun (WGS) entry which is preliminary data.</text>
</comment>
<feature type="domain" description="D-isomer specific 2-hydroxyacid dehydrogenase NAD-binding" evidence="6">
    <location>
        <begin position="108"/>
        <end position="294"/>
    </location>
</feature>
<dbReference type="EMBL" id="JASGBQ010000012">
    <property type="protein sequence ID" value="MDI9242403.1"/>
    <property type="molecule type" value="Genomic_DNA"/>
</dbReference>
<dbReference type="PANTHER" id="PTHR43026:SF1">
    <property type="entry name" value="2-HYDROXYACID DEHYDROGENASE HOMOLOG 1-RELATED"/>
    <property type="match status" value="1"/>
</dbReference>
<proteinExistence type="inferred from homology"/>
<accession>A0AAP4BCD5</accession>
<dbReference type="Pfam" id="PF02826">
    <property type="entry name" value="2-Hacid_dh_C"/>
    <property type="match status" value="1"/>
</dbReference>
<dbReference type="RefSeq" id="WP_283230851.1">
    <property type="nucleotide sequence ID" value="NZ_JASGBQ010000012.1"/>
</dbReference>
<comment type="similarity">
    <text evidence="1 4">Belongs to the D-isomer specific 2-hydroxyacid dehydrogenase family.</text>
</comment>
<dbReference type="GO" id="GO:0051287">
    <property type="term" value="F:NAD binding"/>
    <property type="evidence" value="ECO:0007669"/>
    <property type="project" value="InterPro"/>
</dbReference>
<dbReference type="Pfam" id="PF00389">
    <property type="entry name" value="2-Hacid_dh"/>
    <property type="match status" value="1"/>
</dbReference>
<feature type="domain" description="D-isomer specific 2-hydroxyacid dehydrogenase catalytic" evidence="5">
    <location>
        <begin position="4"/>
        <end position="319"/>
    </location>
</feature>
<dbReference type="PROSITE" id="PS00671">
    <property type="entry name" value="D_2_HYDROXYACID_DH_3"/>
    <property type="match status" value="1"/>
</dbReference>
<organism evidence="7 8">
    <name type="scientific">Fusibacillus kribbianus</name>
    <dbReference type="NCBI Taxonomy" id="3044208"/>
    <lineage>
        <taxon>Bacteria</taxon>
        <taxon>Bacillati</taxon>
        <taxon>Bacillota</taxon>
        <taxon>Clostridia</taxon>
        <taxon>Lachnospirales</taxon>
        <taxon>Lachnospiraceae</taxon>
        <taxon>Fusibacillus</taxon>
    </lineage>
</organism>
<dbReference type="PANTHER" id="PTHR43026">
    <property type="entry name" value="2-HYDROXYACID DEHYDROGENASE HOMOLOG 1-RELATED"/>
    <property type="match status" value="1"/>
</dbReference>
<protein>
    <submittedName>
        <fullName evidence="7">D-isomer specific 2-hydroxyacid dehydrogenase family protein</fullName>
    </submittedName>
</protein>
<keyword evidence="2 4" id="KW-0560">Oxidoreductase</keyword>
<dbReference type="InterPro" id="IPR006140">
    <property type="entry name" value="D-isomer_DH_NAD-bd"/>
</dbReference>
<evidence type="ECO:0000256" key="4">
    <source>
        <dbReference type="RuleBase" id="RU003719"/>
    </source>
</evidence>
<evidence type="ECO:0000259" key="5">
    <source>
        <dbReference type="Pfam" id="PF00389"/>
    </source>
</evidence>
<keyword evidence="8" id="KW-1185">Reference proteome</keyword>
<dbReference type="CDD" id="cd12185">
    <property type="entry name" value="HGDH_LDH_like"/>
    <property type="match status" value="1"/>
</dbReference>
<dbReference type="PROSITE" id="PS00065">
    <property type="entry name" value="D_2_HYDROXYACID_DH_1"/>
    <property type="match status" value="1"/>
</dbReference>
<reference evidence="7 8" key="1">
    <citation type="submission" date="2023-05" db="EMBL/GenBank/DDBJ databases">
        <title>[ruminococcus] sp. nov., isolated from a pig farm feces dump.</title>
        <authorList>
            <person name="Chang Y.-H."/>
        </authorList>
    </citation>
    <scope>NUCLEOTIDE SEQUENCE [LARGE SCALE GENOMIC DNA]</scope>
    <source>
        <strain evidence="7 8">YH-rum2234</strain>
    </source>
</reference>
<evidence type="ECO:0000256" key="1">
    <source>
        <dbReference type="ARBA" id="ARBA00005854"/>
    </source>
</evidence>
<dbReference type="GO" id="GO:0008720">
    <property type="term" value="F:D-lactate dehydrogenase (NAD+) activity"/>
    <property type="evidence" value="ECO:0007669"/>
    <property type="project" value="TreeGrafter"/>
</dbReference>
<dbReference type="Proteomes" id="UP001300383">
    <property type="component" value="Unassembled WGS sequence"/>
</dbReference>
<evidence type="ECO:0000256" key="2">
    <source>
        <dbReference type="ARBA" id="ARBA00023002"/>
    </source>
</evidence>
<dbReference type="AlphaFoldDB" id="A0AAP4BCD5"/>
<gene>
    <name evidence="7" type="ORF">QJ036_07945</name>
</gene>
<keyword evidence="3" id="KW-0520">NAD</keyword>